<keyword evidence="2" id="KW-0812">Transmembrane</keyword>
<gene>
    <name evidence="3" type="ORF">SAMN05421761_10791</name>
</gene>
<dbReference type="RefSeq" id="WP_076500944.1">
    <property type="nucleotide sequence ID" value="NZ_FTOP01000007.1"/>
</dbReference>
<keyword evidence="4" id="KW-1185">Reference proteome</keyword>
<feature type="transmembrane region" description="Helical" evidence="2">
    <location>
        <begin position="19"/>
        <end position="37"/>
    </location>
</feature>
<evidence type="ECO:0008006" key="5">
    <source>
        <dbReference type="Google" id="ProtNLM"/>
    </source>
</evidence>
<keyword evidence="2" id="KW-0472">Membrane</keyword>
<keyword evidence="1" id="KW-0175">Coiled coil</keyword>
<accession>A0A1N7MS70</accession>
<dbReference type="SUPFAM" id="SSF90257">
    <property type="entry name" value="Myosin rod fragments"/>
    <property type="match status" value="1"/>
</dbReference>
<feature type="coiled-coil region" evidence="1">
    <location>
        <begin position="77"/>
        <end position="181"/>
    </location>
</feature>
<evidence type="ECO:0000313" key="3">
    <source>
        <dbReference type="EMBL" id="SIS88985.1"/>
    </source>
</evidence>
<evidence type="ECO:0000256" key="2">
    <source>
        <dbReference type="SAM" id="Phobius"/>
    </source>
</evidence>
<dbReference type="OrthoDB" id="848185at2"/>
<protein>
    <recommendedName>
        <fullName evidence="5">Cell division protein ZapB</fullName>
    </recommendedName>
</protein>
<name>A0A1N7MS70_9BACT</name>
<reference evidence="4" key="1">
    <citation type="submission" date="2017-01" db="EMBL/GenBank/DDBJ databases">
        <authorList>
            <person name="Varghese N."/>
            <person name="Submissions S."/>
        </authorList>
    </citation>
    <scope>NUCLEOTIDE SEQUENCE [LARGE SCALE GENOMIC DNA]</scope>
    <source>
        <strain evidence="4">DSM 46698</strain>
    </source>
</reference>
<evidence type="ECO:0000256" key="1">
    <source>
        <dbReference type="SAM" id="Coils"/>
    </source>
</evidence>
<proteinExistence type="predicted"/>
<dbReference type="STRING" id="529505.SAMN05421761_10791"/>
<keyword evidence="2" id="KW-1133">Transmembrane helix</keyword>
<dbReference type="AlphaFoldDB" id="A0A1N7MS70"/>
<sequence>MNTNFEKENSRKSDNGKNILIIVLIILVIISGIKLYYDAVDRNKKTEEILLLSEDNNEINKRLDSITYQLDLRIQEIEKLGGDVAALEEIREQLIAERNSDKKRSAQEIEALNRQINSYTAVLNEKDQEIIKLREVNQQLFAENQDLKSSQAEIEEKVVQLNLQKEELEEKVSIAARLKAENIVIAAVNSRGREREDGFRNRQIDRLKITFNLADNKVAQKGPRDIYVQIIAPNNQPIFDIARGSGTFMIDGREEFYTTHQDILFDNSRQSLTYFYEKGSNYTSGKYEVRIYADNYQIGTGSFEVK</sequence>
<dbReference type="EMBL" id="FTOP01000007">
    <property type="protein sequence ID" value="SIS88985.1"/>
    <property type="molecule type" value="Genomic_DNA"/>
</dbReference>
<organism evidence="3 4">
    <name type="scientific">Belliella pelovolcani</name>
    <dbReference type="NCBI Taxonomy" id="529505"/>
    <lineage>
        <taxon>Bacteria</taxon>
        <taxon>Pseudomonadati</taxon>
        <taxon>Bacteroidota</taxon>
        <taxon>Cytophagia</taxon>
        <taxon>Cytophagales</taxon>
        <taxon>Cyclobacteriaceae</taxon>
        <taxon>Belliella</taxon>
    </lineage>
</organism>
<dbReference type="Proteomes" id="UP000186026">
    <property type="component" value="Unassembled WGS sequence"/>
</dbReference>
<evidence type="ECO:0000313" key="4">
    <source>
        <dbReference type="Proteomes" id="UP000186026"/>
    </source>
</evidence>